<dbReference type="Pfam" id="PF00702">
    <property type="entry name" value="Hydrolase"/>
    <property type="match status" value="1"/>
</dbReference>
<dbReference type="InterPro" id="IPR036412">
    <property type="entry name" value="HAD-like_sf"/>
</dbReference>
<keyword evidence="1 3" id="KW-0378">Hydrolase</keyword>
<keyword evidence="4" id="KW-1185">Reference proteome</keyword>
<dbReference type="Proteomes" id="UP000269669">
    <property type="component" value="Unassembled WGS sequence"/>
</dbReference>
<keyword evidence="2" id="KW-0460">Magnesium</keyword>
<dbReference type="PANTHER" id="PTHR46470">
    <property type="entry name" value="N-ACYLNEURAMINATE-9-PHOSPHATASE"/>
    <property type="match status" value="1"/>
</dbReference>
<dbReference type="Gene3D" id="1.10.150.240">
    <property type="entry name" value="Putative phosphatase, domain 2"/>
    <property type="match status" value="1"/>
</dbReference>
<reference evidence="3 4" key="1">
    <citation type="submission" date="2018-12" db="EMBL/GenBank/DDBJ databases">
        <title>Sequencing of bacterial isolates from soil warming experiment in Harvard Forest, Massachusetts, USA.</title>
        <authorList>
            <person name="Deangelis K."/>
        </authorList>
    </citation>
    <scope>NUCLEOTIDE SEQUENCE [LARGE SCALE GENOMIC DNA]</scope>
    <source>
        <strain evidence="3 4">EB153</strain>
    </source>
</reference>
<dbReference type="InterPro" id="IPR023214">
    <property type="entry name" value="HAD_sf"/>
</dbReference>
<dbReference type="AlphaFoldDB" id="A0A428MCN6"/>
<organism evidence="3 4">
    <name type="scientific">Edaphobacter aggregans</name>
    <dbReference type="NCBI Taxonomy" id="570835"/>
    <lineage>
        <taxon>Bacteria</taxon>
        <taxon>Pseudomonadati</taxon>
        <taxon>Acidobacteriota</taxon>
        <taxon>Terriglobia</taxon>
        <taxon>Terriglobales</taxon>
        <taxon>Acidobacteriaceae</taxon>
        <taxon>Edaphobacter</taxon>
    </lineage>
</organism>
<dbReference type="EMBL" id="RSDW01000001">
    <property type="protein sequence ID" value="RSL14639.1"/>
    <property type="molecule type" value="Genomic_DNA"/>
</dbReference>
<accession>A0A428MCN6</accession>
<dbReference type="Gene3D" id="3.40.50.1000">
    <property type="entry name" value="HAD superfamily/HAD-like"/>
    <property type="match status" value="1"/>
</dbReference>
<protein>
    <submittedName>
        <fullName evidence="3">Putative hydrolase of the HAD superfamily</fullName>
    </submittedName>
</protein>
<evidence type="ECO:0000313" key="3">
    <source>
        <dbReference type="EMBL" id="RSL14639.1"/>
    </source>
</evidence>
<sequence length="233" mass="26284">MRQPANQTLLIDADDTLWENNIYFERAITAFISYLNHRTFSAEQVREHLNHCEHATIKAHGYGLSSFRRSLINCFEQLSDSPITPEKHDRIVSFAQAIADQEIELLPNVAETLADLATRHRLILVTKGNPDEQADKLRRSGLAPHFAAVEVLPEKHHEAYLSLASHHGCEACITWMIGNSPRSDINPALAAGLHAIFIPHDFTWVLEHEVVNQPPAGQNLLELAAFADLRRFF</sequence>
<dbReference type="OrthoDB" id="6101375at2"/>
<comment type="caution">
    <text evidence="3">The sequence shown here is derived from an EMBL/GenBank/DDBJ whole genome shotgun (WGS) entry which is preliminary data.</text>
</comment>
<dbReference type="GO" id="GO:0016787">
    <property type="term" value="F:hydrolase activity"/>
    <property type="evidence" value="ECO:0007669"/>
    <property type="project" value="UniProtKB-KW"/>
</dbReference>
<evidence type="ECO:0000313" key="4">
    <source>
        <dbReference type="Proteomes" id="UP000269669"/>
    </source>
</evidence>
<proteinExistence type="predicted"/>
<dbReference type="SFLD" id="SFLDG01129">
    <property type="entry name" value="C1.5:_HAD__Beta-PGM__Phosphata"/>
    <property type="match status" value="1"/>
</dbReference>
<evidence type="ECO:0000256" key="2">
    <source>
        <dbReference type="ARBA" id="ARBA00022842"/>
    </source>
</evidence>
<evidence type="ECO:0000256" key="1">
    <source>
        <dbReference type="ARBA" id="ARBA00022801"/>
    </source>
</evidence>
<gene>
    <name evidence="3" type="ORF">EDE15_0092</name>
</gene>
<dbReference type="InterPro" id="IPR051400">
    <property type="entry name" value="HAD-like_hydrolase"/>
</dbReference>
<name>A0A428MCN6_9BACT</name>
<dbReference type="SFLD" id="SFLDS00003">
    <property type="entry name" value="Haloacid_Dehalogenase"/>
    <property type="match status" value="1"/>
</dbReference>
<dbReference type="InterPro" id="IPR023198">
    <property type="entry name" value="PGP-like_dom2"/>
</dbReference>
<dbReference type="SUPFAM" id="SSF56784">
    <property type="entry name" value="HAD-like"/>
    <property type="match status" value="1"/>
</dbReference>